<reference evidence="14 15" key="1">
    <citation type="journal article" date="2024" name="IMA Fungus">
        <title>IMA Genome - F19 : A genome assembly and annotation guide to empower mycologists, including annotated draft genome sequences of Ceratocystis pirilliformis, Diaporthe australafricana, Fusarium ophioides, Paecilomyces lecythidis, and Sporothrix stenoceras.</title>
        <authorList>
            <person name="Aylward J."/>
            <person name="Wilson A.M."/>
            <person name="Visagie C.M."/>
            <person name="Spraker J."/>
            <person name="Barnes I."/>
            <person name="Buitendag C."/>
            <person name="Ceriani C."/>
            <person name="Del Mar Angel L."/>
            <person name="du Plessis D."/>
            <person name="Fuchs T."/>
            <person name="Gasser K."/>
            <person name="Kramer D."/>
            <person name="Li W."/>
            <person name="Munsamy K."/>
            <person name="Piso A."/>
            <person name="Price J.L."/>
            <person name="Sonnekus B."/>
            <person name="Thomas C."/>
            <person name="van der Nest A."/>
            <person name="van Dijk A."/>
            <person name="van Heerden A."/>
            <person name="van Vuuren N."/>
            <person name="Yilmaz N."/>
            <person name="Duong T.A."/>
            <person name="van der Merwe N.A."/>
            <person name="Wingfield M.J."/>
            <person name="Wingfield B.D."/>
        </authorList>
    </citation>
    <scope>NUCLEOTIDE SEQUENCE [LARGE SCALE GENOMIC DNA]</scope>
    <source>
        <strain evidence="14 15">CMW 5346</strain>
    </source>
</reference>
<dbReference type="Proteomes" id="UP001583186">
    <property type="component" value="Unassembled WGS sequence"/>
</dbReference>
<dbReference type="InterPro" id="IPR050108">
    <property type="entry name" value="CDK"/>
</dbReference>
<comment type="catalytic activity">
    <reaction evidence="8">
        <text>L-threonyl-[protein] + ATP = O-phospho-L-threonyl-[protein] + ADP + H(+)</text>
        <dbReference type="Rhea" id="RHEA:46608"/>
        <dbReference type="Rhea" id="RHEA-COMP:11060"/>
        <dbReference type="Rhea" id="RHEA-COMP:11605"/>
        <dbReference type="ChEBI" id="CHEBI:15378"/>
        <dbReference type="ChEBI" id="CHEBI:30013"/>
        <dbReference type="ChEBI" id="CHEBI:30616"/>
        <dbReference type="ChEBI" id="CHEBI:61977"/>
        <dbReference type="ChEBI" id="CHEBI:456216"/>
        <dbReference type="EC" id="2.7.11.22"/>
    </reaction>
</comment>
<evidence type="ECO:0000256" key="3">
    <source>
        <dbReference type="ARBA" id="ARBA00022553"/>
    </source>
</evidence>
<keyword evidence="6 14" id="KW-0418">Kinase</keyword>
<dbReference type="PANTHER" id="PTHR24056:SF0">
    <property type="entry name" value="CYCLIN-DEPENDENT KINASE 7"/>
    <property type="match status" value="1"/>
</dbReference>
<dbReference type="EC" id="2.7.11.2" evidence="14"/>
<dbReference type="Pfam" id="PF00069">
    <property type="entry name" value="Pkinase"/>
    <property type="match status" value="1"/>
</dbReference>
<dbReference type="GO" id="GO:0004740">
    <property type="term" value="F:pyruvate dehydrogenase (acetyl-transferring) kinase activity"/>
    <property type="evidence" value="ECO:0007669"/>
    <property type="project" value="UniProtKB-EC"/>
</dbReference>
<name>A0ABR3YUV5_9PEZI</name>
<feature type="compositionally biased region" description="Low complexity" evidence="12">
    <location>
        <begin position="43"/>
        <end position="53"/>
    </location>
</feature>
<feature type="region of interest" description="Disordered" evidence="12">
    <location>
        <begin position="373"/>
        <end position="443"/>
    </location>
</feature>
<dbReference type="PROSITE" id="PS50011">
    <property type="entry name" value="PROTEIN_KINASE_DOM"/>
    <property type="match status" value="1"/>
</dbReference>
<keyword evidence="2 11" id="KW-0723">Serine/threonine-protein kinase</keyword>
<evidence type="ECO:0000256" key="9">
    <source>
        <dbReference type="ARBA" id="ARBA00048367"/>
    </source>
</evidence>
<dbReference type="Gene3D" id="3.30.200.20">
    <property type="entry name" value="Phosphorylase Kinase, domain 1"/>
    <property type="match status" value="1"/>
</dbReference>
<evidence type="ECO:0000256" key="12">
    <source>
        <dbReference type="SAM" id="MobiDB-lite"/>
    </source>
</evidence>
<evidence type="ECO:0000256" key="5">
    <source>
        <dbReference type="ARBA" id="ARBA00022741"/>
    </source>
</evidence>
<dbReference type="InterPro" id="IPR008271">
    <property type="entry name" value="Ser/Thr_kinase_AS"/>
</dbReference>
<comment type="similarity">
    <text evidence="1">Belongs to the protein kinase superfamily. CMGC Ser/Thr protein kinase family. CDC2/CDKX subfamily.</text>
</comment>
<evidence type="ECO:0000313" key="14">
    <source>
        <dbReference type="EMBL" id="KAL1892111.1"/>
    </source>
</evidence>
<organism evidence="14 15">
    <name type="scientific">Sporothrix stenoceras</name>
    <dbReference type="NCBI Taxonomy" id="5173"/>
    <lineage>
        <taxon>Eukaryota</taxon>
        <taxon>Fungi</taxon>
        <taxon>Dikarya</taxon>
        <taxon>Ascomycota</taxon>
        <taxon>Pezizomycotina</taxon>
        <taxon>Sordariomycetes</taxon>
        <taxon>Sordariomycetidae</taxon>
        <taxon>Ophiostomatales</taxon>
        <taxon>Ophiostomataceae</taxon>
        <taxon>Sporothrix</taxon>
    </lineage>
</organism>
<evidence type="ECO:0000256" key="10">
    <source>
        <dbReference type="PROSITE-ProRule" id="PRU10141"/>
    </source>
</evidence>
<sequence>MSASPLLAVPTDVLTASSAASSRPGSALPSRPPTHSNGSTPHGGAAAAAGTGTKSQTQPPQHRHPITMDVAERLNEEEKNKYIRGKELGEGTYAVVYEGRVRDKWNQLVAIKKIKVQKEYSDGIAPDAVREIKFLQELHHPNIIRMHSVYSTRDQNLCLVLEHLPRGDLEMLIRDTAAVRYGAADIKAWMGMLCRAVAFCHDRAVLHRDIKPNNLLVAADGALKLADFGLARSCADPYRVMTANVITRWYRPPELLFGARHYTGTVDVWSVGLVFAELVIRNPYLPGNTEVEQIGLICRALGTPNEDNWPGVTRLDSYTVPTDRVYPVATRDTFLGPFGTVGSEGVDLLMKTLVLDPRRRITARAMLDHPWWHAEPRPTPVQDLPRRNVAAAEKEKEREREAARMAADLKRRPGAVGGGSGANTGDEQDRGAKVARRLDFGRK</sequence>
<dbReference type="PROSITE" id="PS00108">
    <property type="entry name" value="PROTEIN_KINASE_ST"/>
    <property type="match status" value="1"/>
</dbReference>
<dbReference type="EMBL" id="JAWCUI010000047">
    <property type="protein sequence ID" value="KAL1892111.1"/>
    <property type="molecule type" value="Genomic_DNA"/>
</dbReference>
<feature type="compositionally biased region" description="Basic and acidic residues" evidence="12">
    <location>
        <begin position="392"/>
        <end position="411"/>
    </location>
</feature>
<feature type="compositionally biased region" description="Basic and acidic residues" evidence="12">
    <location>
        <begin position="427"/>
        <end position="443"/>
    </location>
</feature>
<dbReference type="PROSITE" id="PS00107">
    <property type="entry name" value="PROTEIN_KINASE_ATP"/>
    <property type="match status" value="1"/>
</dbReference>
<protein>
    <submittedName>
        <fullName evidence="14">TFIIH complex serine/threonine-protein kinase subunit kin28</fullName>
        <ecNumber evidence="14">2.7.11.2</ecNumber>
    </submittedName>
</protein>
<accession>A0ABR3YUV5</accession>
<keyword evidence="4 14" id="KW-0808">Transferase</keyword>
<evidence type="ECO:0000256" key="8">
    <source>
        <dbReference type="ARBA" id="ARBA00047811"/>
    </source>
</evidence>
<feature type="domain" description="Protein kinase" evidence="13">
    <location>
        <begin position="82"/>
        <end position="372"/>
    </location>
</feature>
<evidence type="ECO:0000256" key="11">
    <source>
        <dbReference type="RuleBase" id="RU000304"/>
    </source>
</evidence>
<keyword evidence="3" id="KW-0597">Phosphoprotein</keyword>
<keyword evidence="15" id="KW-1185">Reference proteome</keyword>
<evidence type="ECO:0000256" key="4">
    <source>
        <dbReference type="ARBA" id="ARBA00022679"/>
    </source>
</evidence>
<dbReference type="InterPro" id="IPR037770">
    <property type="entry name" value="CDK7"/>
</dbReference>
<gene>
    <name evidence="14" type="primary">KIN28</name>
    <name evidence="14" type="ORF">Sste5346_007266</name>
</gene>
<dbReference type="CDD" id="cd07841">
    <property type="entry name" value="STKc_CDK7"/>
    <property type="match status" value="1"/>
</dbReference>
<proteinExistence type="inferred from homology"/>
<keyword evidence="5 10" id="KW-0547">Nucleotide-binding</keyword>
<dbReference type="InterPro" id="IPR011009">
    <property type="entry name" value="Kinase-like_dom_sf"/>
</dbReference>
<comment type="caution">
    <text evidence="14">The sequence shown here is derived from an EMBL/GenBank/DDBJ whole genome shotgun (WGS) entry which is preliminary data.</text>
</comment>
<dbReference type="InterPro" id="IPR017441">
    <property type="entry name" value="Protein_kinase_ATP_BS"/>
</dbReference>
<evidence type="ECO:0000313" key="15">
    <source>
        <dbReference type="Proteomes" id="UP001583186"/>
    </source>
</evidence>
<dbReference type="Gene3D" id="1.10.510.10">
    <property type="entry name" value="Transferase(Phosphotransferase) domain 1"/>
    <property type="match status" value="1"/>
</dbReference>
<dbReference type="PANTHER" id="PTHR24056">
    <property type="entry name" value="CELL DIVISION PROTEIN KINASE"/>
    <property type="match status" value="1"/>
</dbReference>
<dbReference type="SMART" id="SM00220">
    <property type="entry name" value="S_TKc"/>
    <property type="match status" value="1"/>
</dbReference>
<evidence type="ECO:0000256" key="2">
    <source>
        <dbReference type="ARBA" id="ARBA00022527"/>
    </source>
</evidence>
<evidence type="ECO:0000256" key="6">
    <source>
        <dbReference type="ARBA" id="ARBA00022777"/>
    </source>
</evidence>
<dbReference type="SUPFAM" id="SSF56112">
    <property type="entry name" value="Protein kinase-like (PK-like)"/>
    <property type="match status" value="1"/>
</dbReference>
<feature type="binding site" evidence="10">
    <location>
        <position position="113"/>
    </location>
    <ligand>
        <name>ATP</name>
        <dbReference type="ChEBI" id="CHEBI:30616"/>
    </ligand>
</feature>
<feature type="region of interest" description="Disordered" evidence="12">
    <location>
        <begin position="15"/>
        <end position="65"/>
    </location>
</feature>
<evidence type="ECO:0000256" key="7">
    <source>
        <dbReference type="ARBA" id="ARBA00022840"/>
    </source>
</evidence>
<keyword evidence="7 10" id="KW-0067">ATP-binding</keyword>
<feature type="compositionally biased region" description="Low complexity" evidence="12">
    <location>
        <begin position="16"/>
        <end position="29"/>
    </location>
</feature>
<evidence type="ECO:0000256" key="1">
    <source>
        <dbReference type="ARBA" id="ARBA00006485"/>
    </source>
</evidence>
<comment type="catalytic activity">
    <reaction evidence="9">
        <text>L-seryl-[protein] + ATP = O-phospho-L-seryl-[protein] + ADP + H(+)</text>
        <dbReference type="Rhea" id="RHEA:17989"/>
        <dbReference type="Rhea" id="RHEA-COMP:9863"/>
        <dbReference type="Rhea" id="RHEA-COMP:11604"/>
        <dbReference type="ChEBI" id="CHEBI:15378"/>
        <dbReference type="ChEBI" id="CHEBI:29999"/>
        <dbReference type="ChEBI" id="CHEBI:30616"/>
        <dbReference type="ChEBI" id="CHEBI:83421"/>
        <dbReference type="ChEBI" id="CHEBI:456216"/>
        <dbReference type="EC" id="2.7.11.22"/>
    </reaction>
</comment>
<evidence type="ECO:0000259" key="13">
    <source>
        <dbReference type="PROSITE" id="PS50011"/>
    </source>
</evidence>
<dbReference type="InterPro" id="IPR000719">
    <property type="entry name" value="Prot_kinase_dom"/>
</dbReference>